<keyword evidence="5" id="KW-0540">Nuclease</keyword>
<proteinExistence type="predicted"/>
<dbReference type="GeneID" id="57346514"/>
<evidence type="ECO:0000259" key="4">
    <source>
        <dbReference type="PROSITE" id="PS51032"/>
    </source>
</evidence>
<dbReference type="SUPFAM" id="SSF54060">
    <property type="entry name" value="His-Me finger endonucleases"/>
    <property type="match status" value="1"/>
</dbReference>
<dbReference type="InterPro" id="IPR016177">
    <property type="entry name" value="DNA-bd_dom_sf"/>
</dbReference>
<name>A0A7Y6NFR3_9GAMM</name>
<evidence type="ECO:0000256" key="1">
    <source>
        <dbReference type="ARBA" id="ARBA00023015"/>
    </source>
</evidence>
<reference evidence="5 6" key="1">
    <citation type="submission" date="2020-05" db="EMBL/GenBank/DDBJ databases">
        <title>Whole Genome Sequences of Enterobacteriales Associated with the International Space Station.</title>
        <authorList>
            <person name="Bharadwaj A."/>
            <person name="Daudu R."/>
            <person name="Singh N."/>
            <person name="Wood J."/>
            <person name="Debieu M."/>
            <person name="Mason C."/>
            <person name="Wang C."/>
            <person name="Venkateswaran K."/>
        </authorList>
    </citation>
    <scope>NUCLEOTIDE SEQUENCE [LARGE SCALE GENOMIC DNA]</scope>
    <source>
        <strain evidence="5 6">IF5SW-B1</strain>
    </source>
</reference>
<dbReference type="CDD" id="cd00018">
    <property type="entry name" value="AP2"/>
    <property type="match status" value="1"/>
</dbReference>
<keyword evidence="5" id="KW-0378">Hydrolase</keyword>
<dbReference type="GO" id="GO:0003700">
    <property type="term" value="F:DNA-binding transcription factor activity"/>
    <property type="evidence" value="ECO:0007669"/>
    <property type="project" value="InterPro"/>
</dbReference>
<keyword evidence="1" id="KW-0805">Transcription regulation</keyword>
<protein>
    <submittedName>
        <fullName evidence="5">HNH endonuclease</fullName>
    </submittedName>
</protein>
<evidence type="ECO:0000313" key="6">
    <source>
        <dbReference type="Proteomes" id="UP000566985"/>
    </source>
</evidence>
<dbReference type="InterPro" id="IPR001471">
    <property type="entry name" value="AP2/ERF_dom"/>
</dbReference>
<comment type="caution">
    <text evidence="5">The sequence shown here is derived from an EMBL/GenBank/DDBJ whole genome shotgun (WGS) entry which is preliminary data.</text>
</comment>
<dbReference type="InterPro" id="IPR044925">
    <property type="entry name" value="His-Me_finger_sf"/>
</dbReference>
<dbReference type="Proteomes" id="UP000566985">
    <property type="component" value="Unassembled WGS sequence"/>
</dbReference>
<keyword evidence="3" id="KW-0804">Transcription</keyword>
<dbReference type="Gene3D" id="3.30.730.10">
    <property type="entry name" value="AP2/ERF domain"/>
    <property type="match status" value="1"/>
</dbReference>
<dbReference type="GO" id="GO:0004519">
    <property type="term" value="F:endonuclease activity"/>
    <property type="evidence" value="ECO:0007669"/>
    <property type="project" value="UniProtKB-KW"/>
</dbReference>
<evidence type="ECO:0000313" key="5">
    <source>
        <dbReference type="EMBL" id="NUY97730.1"/>
    </source>
</evidence>
<feature type="domain" description="AP2/ERF" evidence="4">
    <location>
        <begin position="195"/>
        <end position="246"/>
    </location>
</feature>
<dbReference type="Pfam" id="PF13392">
    <property type="entry name" value="HNH_3"/>
    <property type="match status" value="1"/>
</dbReference>
<dbReference type="AlphaFoldDB" id="A0A7Y6NFR3"/>
<keyword evidence="2" id="KW-0238">DNA-binding</keyword>
<dbReference type="InterPro" id="IPR003615">
    <property type="entry name" value="HNH_nuc"/>
</dbReference>
<dbReference type="PANTHER" id="PTHR31677">
    <property type="entry name" value="AP2 DOMAIN CLASS TRANSCRIPTION FACTOR"/>
    <property type="match status" value="1"/>
</dbReference>
<dbReference type="SMART" id="SM00380">
    <property type="entry name" value="AP2"/>
    <property type="match status" value="1"/>
</dbReference>
<dbReference type="PROSITE" id="PS51032">
    <property type="entry name" value="AP2_ERF"/>
    <property type="match status" value="1"/>
</dbReference>
<dbReference type="RefSeq" id="WP_069728494.1">
    <property type="nucleotide sequence ID" value="NZ_JABWPE010000018.1"/>
</dbReference>
<gene>
    <name evidence="5" type="ORF">HU668_14845</name>
</gene>
<keyword evidence="5" id="KW-0255">Endonuclease</keyword>
<dbReference type="SUPFAM" id="SSF54171">
    <property type="entry name" value="DNA-binding domain"/>
    <property type="match status" value="2"/>
</dbReference>
<dbReference type="InterPro" id="IPR036955">
    <property type="entry name" value="AP2/ERF_dom_sf"/>
</dbReference>
<accession>A0A7Y6NFR3</accession>
<evidence type="ECO:0000256" key="2">
    <source>
        <dbReference type="ARBA" id="ARBA00023125"/>
    </source>
</evidence>
<organism evidence="5 6">
    <name type="scientific">Pantoea brenneri</name>
    <dbReference type="NCBI Taxonomy" id="472694"/>
    <lineage>
        <taxon>Bacteria</taxon>
        <taxon>Pseudomonadati</taxon>
        <taxon>Pseudomonadota</taxon>
        <taxon>Gammaproteobacteria</taxon>
        <taxon>Enterobacterales</taxon>
        <taxon>Erwiniaceae</taxon>
        <taxon>Pantoea</taxon>
    </lineage>
</organism>
<evidence type="ECO:0000256" key="3">
    <source>
        <dbReference type="ARBA" id="ARBA00023163"/>
    </source>
</evidence>
<dbReference type="PANTHER" id="PTHR31677:SF196">
    <property type="entry name" value="ETHYLENE-RESPONSIVE TRANSCRIPTION FACTOR ERF109"/>
    <property type="match status" value="1"/>
</dbReference>
<dbReference type="GO" id="GO:0003677">
    <property type="term" value="F:DNA binding"/>
    <property type="evidence" value="ECO:0007669"/>
    <property type="project" value="UniProtKB-KW"/>
</dbReference>
<dbReference type="EMBL" id="JABWPM010000017">
    <property type="protein sequence ID" value="NUY97730.1"/>
    <property type="molecule type" value="Genomic_DNA"/>
</dbReference>
<dbReference type="Gene3D" id="3.90.75.20">
    <property type="match status" value="1"/>
</dbReference>
<sequence>MKTSEKENKLTHARLTDVLSYDPQSGNFVRRIYVWGPYQAGDKVGSKHSAGYLECTIDGERYYLHRLAWFYMHGQWPKGVIDHINREKTDNRISNLRDVSTQGNINNSPVKSTNKTGVKGVHICKRSQKYIAQITVDYKCIHLGTFDTLEGAIEARRLAEERISELVYGPTGESVNKHLEVDKQRVAPHRKKTSRFKGVAKHHSGKWSAKIVVNKQKKWLGLFDSEEEAGMAYQRYREDFKGGVHG</sequence>